<dbReference type="GO" id="GO:0000049">
    <property type="term" value="F:tRNA binding"/>
    <property type="evidence" value="ECO:0007669"/>
    <property type="project" value="UniProtKB-UniRule"/>
</dbReference>
<feature type="domain" description="TRNA-binding" evidence="15">
    <location>
        <begin position="620"/>
        <end position="725"/>
    </location>
</feature>
<comment type="subcellular location">
    <subcellularLocation>
        <location evidence="2 14">Cytoplasm</location>
    </subcellularLocation>
</comment>
<dbReference type="InterPro" id="IPR023458">
    <property type="entry name" value="Met-tRNA_ligase_1"/>
</dbReference>
<feature type="binding site" evidence="14">
    <location>
        <position position="158"/>
    </location>
    <ligand>
        <name>Zn(2+)</name>
        <dbReference type="ChEBI" id="CHEBI:29105"/>
    </ligand>
</feature>
<dbReference type="Gene3D" id="2.40.50.140">
    <property type="entry name" value="Nucleic acid-binding proteins"/>
    <property type="match status" value="1"/>
</dbReference>
<comment type="function">
    <text evidence="1 14">Is required not only for elongation of protein synthesis but also for the initiation of all mRNA translation through initiator tRNA(fMet) aminoacylation.</text>
</comment>
<dbReference type="Pfam" id="PF19303">
    <property type="entry name" value="Anticodon_3"/>
    <property type="match status" value="1"/>
</dbReference>
<accession>A0A7S7AWF7</accession>
<comment type="cofactor">
    <cofactor evidence="14">
        <name>Zn(2+)</name>
        <dbReference type="ChEBI" id="CHEBI:29105"/>
    </cofactor>
    <text evidence="14">Binds 1 zinc ion per subunit.</text>
</comment>
<keyword evidence="12 14" id="KW-0030">Aminoacyl-tRNA synthetase</keyword>
<keyword evidence="6 14" id="KW-0436">Ligase</keyword>
<dbReference type="PANTHER" id="PTHR45765">
    <property type="entry name" value="METHIONINE--TRNA LIGASE"/>
    <property type="match status" value="1"/>
</dbReference>
<dbReference type="NCBIfam" id="TIGR00398">
    <property type="entry name" value="metG"/>
    <property type="match status" value="1"/>
</dbReference>
<evidence type="ECO:0000256" key="8">
    <source>
        <dbReference type="ARBA" id="ARBA00022833"/>
    </source>
</evidence>
<keyword evidence="10 14" id="KW-0694">RNA-binding</keyword>
<dbReference type="CDD" id="cd02153">
    <property type="entry name" value="tRNA_bindingDomain"/>
    <property type="match status" value="1"/>
</dbReference>
<gene>
    <name evidence="14 16" type="primary">metG</name>
    <name evidence="16" type="ORF">IFE08_00045</name>
</gene>
<comment type="catalytic activity">
    <reaction evidence="13 14">
        <text>tRNA(Met) + L-methionine + ATP = L-methionyl-tRNA(Met) + AMP + diphosphate</text>
        <dbReference type="Rhea" id="RHEA:13481"/>
        <dbReference type="Rhea" id="RHEA-COMP:9667"/>
        <dbReference type="Rhea" id="RHEA-COMP:9698"/>
        <dbReference type="ChEBI" id="CHEBI:30616"/>
        <dbReference type="ChEBI" id="CHEBI:33019"/>
        <dbReference type="ChEBI" id="CHEBI:57844"/>
        <dbReference type="ChEBI" id="CHEBI:78442"/>
        <dbReference type="ChEBI" id="CHEBI:78530"/>
        <dbReference type="ChEBI" id="CHEBI:456215"/>
        <dbReference type="EC" id="6.1.1.10"/>
    </reaction>
</comment>
<evidence type="ECO:0000256" key="14">
    <source>
        <dbReference type="HAMAP-Rule" id="MF_00098"/>
    </source>
</evidence>
<feature type="short sequence motif" description="'KMSKS' region" evidence="14">
    <location>
        <begin position="334"/>
        <end position="338"/>
    </location>
</feature>
<dbReference type="Proteomes" id="UP000593915">
    <property type="component" value="Chromosome"/>
</dbReference>
<evidence type="ECO:0000256" key="3">
    <source>
        <dbReference type="ARBA" id="ARBA00008258"/>
    </source>
</evidence>
<feature type="binding site" evidence="14">
    <location>
        <position position="142"/>
    </location>
    <ligand>
        <name>Zn(2+)</name>
        <dbReference type="ChEBI" id="CHEBI:29105"/>
    </ligand>
</feature>
<evidence type="ECO:0000313" key="16">
    <source>
        <dbReference type="EMBL" id="QOW60862.1"/>
    </source>
</evidence>
<evidence type="ECO:0000256" key="2">
    <source>
        <dbReference type="ARBA" id="ARBA00004496"/>
    </source>
</evidence>
<dbReference type="Pfam" id="PF09334">
    <property type="entry name" value="tRNA-synt_1g"/>
    <property type="match status" value="1"/>
</dbReference>
<dbReference type="Pfam" id="PF01588">
    <property type="entry name" value="tRNA_bind"/>
    <property type="match status" value="1"/>
</dbReference>
<organism evidence="16 17">
    <name type="scientific">Treponema pedis</name>
    <dbReference type="NCBI Taxonomy" id="409322"/>
    <lineage>
        <taxon>Bacteria</taxon>
        <taxon>Pseudomonadati</taxon>
        <taxon>Spirochaetota</taxon>
        <taxon>Spirochaetia</taxon>
        <taxon>Spirochaetales</taxon>
        <taxon>Treponemataceae</taxon>
        <taxon>Treponema</taxon>
    </lineage>
</organism>
<dbReference type="FunFam" id="2.20.28.20:FF:000001">
    <property type="entry name" value="Methionine--tRNA ligase"/>
    <property type="match status" value="1"/>
</dbReference>
<dbReference type="AlphaFoldDB" id="A0A7S7AWF7"/>
<evidence type="ECO:0000256" key="11">
    <source>
        <dbReference type="ARBA" id="ARBA00022917"/>
    </source>
</evidence>
<keyword evidence="4 14" id="KW-0963">Cytoplasm</keyword>
<dbReference type="InterPro" id="IPR033911">
    <property type="entry name" value="MetRS_core"/>
</dbReference>
<dbReference type="SUPFAM" id="SSF50249">
    <property type="entry name" value="Nucleic acid-binding proteins"/>
    <property type="match status" value="1"/>
</dbReference>
<dbReference type="HAMAP" id="MF_00098">
    <property type="entry name" value="Met_tRNA_synth_type1"/>
    <property type="match status" value="1"/>
</dbReference>
<evidence type="ECO:0000256" key="7">
    <source>
        <dbReference type="ARBA" id="ARBA00022741"/>
    </source>
</evidence>
<evidence type="ECO:0000256" key="6">
    <source>
        <dbReference type="ARBA" id="ARBA00022598"/>
    </source>
</evidence>
<keyword evidence="5 14" id="KW-0820">tRNA-binding</keyword>
<dbReference type="GO" id="GO:0004825">
    <property type="term" value="F:methionine-tRNA ligase activity"/>
    <property type="evidence" value="ECO:0007669"/>
    <property type="project" value="UniProtKB-UniRule"/>
</dbReference>
<dbReference type="InterPro" id="IPR041872">
    <property type="entry name" value="Anticodon_Met"/>
</dbReference>
<evidence type="ECO:0000256" key="12">
    <source>
        <dbReference type="ARBA" id="ARBA00023146"/>
    </source>
</evidence>
<feature type="short sequence motif" description="'HIGH' region" evidence="14">
    <location>
        <begin position="11"/>
        <end position="21"/>
    </location>
</feature>
<evidence type="ECO:0000256" key="10">
    <source>
        <dbReference type="ARBA" id="ARBA00022884"/>
    </source>
</evidence>
<dbReference type="NCBIfam" id="NF001100">
    <property type="entry name" value="PRK00133.1"/>
    <property type="match status" value="1"/>
</dbReference>
<comment type="similarity">
    <text evidence="3 14">Belongs to the class-I aminoacyl-tRNA synthetase family. MetG type 1 subfamily.</text>
</comment>
<keyword evidence="8 14" id="KW-0862">Zinc</keyword>
<dbReference type="InterPro" id="IPR015413">
    <property type="entry name" value="Methionyl/Leucyl_tRNA_Synth"/>
</dbReference>
<evidence type="ECO:0000259" key="15">
    <source>
        <dbReference type="PROSITE" id="PS50886"/>
    </source>
</evidence>
<evidence type="ECO:0000256" key="5">
    <source>
        <dbReference type="ARBA" id="ARBA00022555"/>
    </source>
</evidence>
<sequence length="792" mass="90469">MKRKLVTSALPYVNNYPHLGNLIQVLSADVFARFCRLKGFETLYICGTDEYGTATETKAAEENKTPQELCDFYHAHHSEIYNWFNIAFNYFGRTSTPQQTEITQSIFNDLEKNGYITEHTIEQLYCPSCKRFLADRYVLGECPSCGYKDARGDQCEHCGKLLDPTELKTPRCSSCGEIPEVRKTTHLYINLPKIAPEYEKWLSAASKEGNWSNNSIQISRGWLREGLQERAITRDLKWGIPVPKKGFENKVFYVWFDAPIGYISITKCWADLTGSDWKTWWLDQNDVELFQFIGKDNIPFHTVIFPCSLIGSAKNWTKLFHMSGSEYLNYENGKFSKSKGVGVFGNDAKESGIPADIWRFYIFYNRPEKNDTQFTWKDFQERVNSELIGNLCNLVNRTATFVSRYYDGKIPEALNIQQKTSDETLKTREDIKNIISHLRNEAEKSFKKITELSDWANLRDAFHEVFNLSSVANKAFQDGEPWKTRETDPQFAGALISELCYLIKDLLILIHPFMPQYADKAAGFFGIKIWSGNIFDEKAPDFKKPCGDFLSWKNLGERTGLKTVENPVIIFKTLENKIIDAYREKYSGNQRTRKMDEKETVNTEKQIEPQTEKIPASQIFSKKIALKTARIVAIEKHPDADKLYIEKLDDGSGTERTILSGLVPFLTEDELLGKTVIIADNLKPRKMRGIESFGMLLAASWFDEEKKEHVEILQAPWAAPGTPVILEGDVTDPENTEDVSAFYAQKPESIDADTFFSAPILIENYIPQIEGKKLLAAGRELKLENVKTGEAG</sequence>
<dbReference type="GO" id="GO:0005524">
    <property type="term" value="F:ATP binding"/>
    <property type="evidence" value="ECO:0007669"/>
    <property type="project" value="UniProtKB-UniRule"/>
</dbReference>
<dbReference type="GO" id="GO:0017101">
    <property type="term" value="C:aminoacyl-tRNA synthetase multienzyme complex"/>
    <property type="evidence" value="ECO:0007669"/>
    <property type="project" value="TreeGrafter"/>
</dbReference>
<dbReference type="PROSITE" id="PS50886">
    <property type="entry name" value="TRBD"/>
    <property type="match status" value="1"/>
</dbReference>
<evidence type="ECO:0000313" key="17">
    <source>
        <dbReference type="Proteomes" id="UP000593915"/>
    </source>
</evidence>
<dbReference type="GO" id="GO:0005829">
    <property type="term" value="C:cytosol"/>
    <property type="evidence" value="ECO:0007669"/>
    <property type="project" value="TreeGrafter"/>
</dbReference>
<comment type="subunit">
    <text evidence="14">Homodimer.</text>
</comment>
<name>A0A7S7AWF7_9SPIR</name>
<dbReference type="InterPro" id="IPR029038">
    <property type="entry name" value="MetRS_Zn"/>
</dbReference>
<dbReference type="SUPFAM" id="SSF47323">
    <property type="entry name" value="Anticodon-binding domain of a subclass of class I aminoacyl-tRNA synthetases"/>
    <property type="match status" value="1"/>
</dbReference>
<protein>
    <recommendedName>
        <fullName evidence="14">Methionine--tRNA ligase</fullName>
        <ecNumber evidence="14">6.1.1.10</ecNumber>
    </recommendedName>
    <alternativeName>
        <fullName evidence="14">Methionyl-tRNA synthetase</fullName>
        <shortName evidence="14">MetRS</shortName>
    </alternativeName>
</protein>
<dbReference type="PANTHER" id="PTHR45765:SF1">
    <property type="entry name" value="METHIONINE--TRNA LIGASE, CYTOPLASMIC"/>
    <property type="match status" value="1"/>
</dbReference>
<dbReference type="CDD" id="cd07957">
    <property type="entry name" value="Anticodon_Ia_Met"/>
    <property type="match status" value="1"/>
</dbReference>
<feature type="binding site" evidence="14">
    <location>
        <position position="155"/>
    </location>
    <ligand>
        <name>Zn(2+)</name>
        <dbReference type="ChEBI" id="CHEBI:29105"/>
    </ligand>
</feature>
<dbReference type="PRINTS" id="PR01041">
    <property type="entry name" value="TRNASYNTHMET"/>
</dbReference>
<dbReference type="Gene3D" id="2.20.28.20">
    <property type="entry name" value="Methionyl-tRNA synthetase, Zn-domain"/>
    <property type="match status" value="1"/>
</dbReference>
<dbReference type="SUPFAM" id="SSF52374">
    <property type="entry name" value="Nucleotidylyl transferase"/>
    <property type="match status" value="1"/>
</dbReference>
<dbReference type="Gene3D" id="1.10.730.10">
    <property type="entry name" value="Isoleucyl-tRNA Synthetase, Domain 1"/>
    <property type="match status" value="1"/>
</dbReference>
<dbReference type="InterPro" id="IPR002547">
    <property type="entry name" value="tRNA-bd_dom"/>
</dbReference>
<evidence type="ECO:0000256" key="9">
    <source>
        <dbReference type="ARBA" id="ARBA00022840"/>
    </source>
</evidence>
<dbReference type="EC" id="6.1.1.10" evidence="14"/>
<evidence type="ECO:0000256" key="13">
    <source>
        <dbReference type="ARBA" id="ARBA00047364"/>
    </source>
</evidence>
<keyword evidence="11 14" id="KW-0648">Protein biosynthesis</keyword>
<feature type="binding site" evidence="14">
    <location>
        <position position="145"/>
    </location>
    <ligand>
        <name>Zn(2+)</name>
        <dbReference type="ChEBI" id="CHEBI:29105"/>
    </ligand>
</feature>
<proteinExistence type="inferred from homology"/>
<keyword evidence="9 14" id="KW-0067">ATP-binding</keyword>
<reference evidence="16 17" key="1">
    <citation type="submission" date="2020-09" db="EMBL/GenBank/DDBJ databases">
        <title>Characterization of Treponema spp. from bovine digital dermatitis in Korea.</title>
        <authorList>
            <person name="Espiritu H.M."/>
            <person name="Cho Y.I."/>
            <person name="Mamuad L."/>
        </authorList>
    </citation>
    <scope>NUCLEOTIDE SEQUENCE [LARGE SCALE GENOMIC DNA]</scope>
    <source>
        <strain evidence="16 17">KS1</strain>
    </source>
</reference>
<feature type="binding site" evidence="14">
    <location>
        <position position="337"/>
    </location>
    <ligand>
        <name>ATP</name>
        <dbReference type="ChEBI" id="CHEBI:30616"/>
    </ligand>
</feature>
<keyword evidence="7 14" id="KW-0547">Nucleotide-binding</keyword>
<keyword evidence="14" id="KW-0479">Metal-binding</keyword>
<dbReference type="InterPro" id="IPR014729">
    <property type="entry name" value="Rossmann-like_a/b/a_fold"/>
</dbReference>
<dbReference type="RefSeq" id="WP_194076312.1">
    <property type="nucleotide sequence ID" value="NZ_CP061839.1"/>
</dbReference>
<dbReference type="InterPro" id="IPR012340">
    <property type="entry name" value="NA-bd_OB-fold"/>
</dbReference>
<evidence type="ECO:0000256" key="4">
    <source>
        <dbReference type="ARBA" id="ARBA00022490"/>
    </source>
</evidence>
<dbReference type="InterPro" id="IPR009080">
    <property type="entry name" value="tRNAsynth_Ia_anticodon-bd"/>
</dbReference>
<dbReference type="GO" id="GO:0006431">
    <property type="term" value="P:methionyl-tRNA aminoacylation"/>
    <property type="evidence" value="ECO:0007669"/>
    <property type="project" value="UniProtKB-UniRule"/>
</dbReference>
<evidence type="ECO:0000256" key="1">
    <source>
        <dbReference type="ARBA" id="ARBA00003314"/>
    </source>
</evidence>
<dbReference type="CDD" id="cd00814">
    <property type="entry name" value="MetRS_core"/>
    <property type="match status" value="1"/>
</dbReference>
<dbReference type="InterPro" id="IPR014758">
    <property type="entry name" value="Met-tRNA_synth"/>
</dbReference>
<dbReference type="PROSITE" id="PS00178">
    <property type="entry name" value="AA_TRNA_LIGASE_I"/>
    <property type="match status" value="1"/>
</dbReference>
<dbReference type="GO" id="GO:0046872">
    <property type="term" value="F:metal ion binding"/>
    <property type="evidence" value="ECO:0007669"/>
    <property type="project" value="UniProtKB-KW"/>
</dbReference>
<dbReference type="SUPFAM" id="SSF57770">
    <property type="entry name" value="Methionyl-tRNA synthetase (MetRS), Zn-domain"/>
    <property type="match status" value="1"/>
</dbReference>
<dbReference type="EMBL" id="CP061839">
    <property type="protein sequence ID" value="QOW60862.1"/>
    <property type="molecule type" value="Genomic_DNA"/>
</dbReference>
<dbReference type="InterPro" id="IPR001412">
    <property type="entry name" value="aa-tRNA-synth_I_CS"/>
</dbReference>
<dbReference type="Gene3D" id="3.40.50.620">
    <property type="entry name" value="HUPs"/>
    <property type="match status" value="1"/>
</dbReference>